<name>A0A0G1IAE6_9BACT</name>
<keyword evidence="1" id="KW-0472">Membrane</keyword>
<evidence type="ECO:0000313" key="2">
    <source>
        <dbReference type="EMBL" id="KKT56426.1"/>
    </source>
</evidence>
<accession>A0A0G1IAE6</accession>
<reference evidence="2 3" key="1">
    <citation type="journal article" date="2015" name="Nature">
        <title>rRNA introns, odd ribosomes, and small enigmatic genomes across a large radiation of phyla.</title>
        <authorList>
            <person name="Brown C.T."/>
            <person name="Hug L.A."/>
            <person name="Thomas B.C."/>
            <person name="Sharon I."/>
            <person name="Castelle C.J."/>
            <person name="Singh A."/>
            <person name="Wilkins M.J."/>
            <person name="Williams K.H."/>
            <person name="Banfield J.F."/>
        </authorList>
    </citation>
    <scope>NUCLEOTIDE SEQUENCE [LARGE SCALE GENOMIC DNA]</scope>
</reference>
<keyword evidence="1" id="KW-1133">Transmembrane helix</keyword>
<sequence>LAVNNWLGFFLILSALIIPQIIFKCLFNSRRLDEIEEKAEDELSKKYEQ</sequence>
<protein>
    <submittedName>
        <fullName evidence="2">Uncharacterized protein</fullName>
    </submittedName>
</protein>
<comment type="caution">
    <text evidence="2">The sequence shown here is derived from an EMBL/GenBank/DDBJ whole genome shotgun (WGS) entry which is preliminary data.</text>
</comment>
<organism evidence="2 3">
    <name type="scientific">Candidatus Giovannonibacteria bacterium GW2011_GWB1_44_23</name>
    <dbReference type="NCBI Taxonomy" id="1618652"/>
    <lineage>
        <taxon>Bacteria</taxon>
        <taxon>Candidatus Giovannoniibacteriota</taxon>
    </lineage>
</organism>
<evidence type="ECO:0000256" key="1">
    <source>
        <dbReference type="SAM" id="Phobius"/>
    </source>
</evidence>
<proteinExistence type="predicted"/>
<feature type="transmembrane region" description="Helical" evidence="1">
    <location>
        <begin position="6"/>
        <end position="27"/>
    </location>
</feature>
<dbReference type="EMBL" id="LCIN01000014">
    <property type="protein sequence ID" value="KKT56426.1"/>
    <property type="molecule type" value="Genomic_DNA"/>
</dbReference>
<evidence type="ECO:0000313" key="3">
    <source>
        <dbReference type="Proteomes" id="UP000033977"/>
    </source>
</evidence>
<keyword evidence="1" id="KW-0812">Transmembrane</keyword>
<gene>
    <name evidence="2" type="ORF">UW49_C0014G0040</name>
</gene>
<dbReference type="Proteomes" id="UP000033977">
    <property type="component" value="Unassembled WGS sequence"/>
</dbReference>
<dbReference type="AlphaFoldDB" id="A0A0G1IAE6"/>
<feature type="non-terminal residue" evidence="2">
    <location>
        <position position="1"/>
    </location>
</feature>